<comment type="subcellular location">
    <subcellularLocation>
        <location evidence="1">Membrane</location>
        <topology evidence="1">Multi-pass membrane protein</topology>
    </subcellularLocation>
</comment>
<evidence type="ECO:0000256" key="5">
    <source>
        <dbReference type="SAM" id="MobiDB-lite"/>
    </source>
</evidence>
<feature type="transmembrane region" description="Helical" evidence="6">
    <location>
        <begin position="286"/>
        <end position="305"/>
    </location>
</feature>
<evidence type="ECO:0000313" key="7">
    <source>
        <dbReference type="EMBL" id="KGQ04563.1"/>
    </source>
</evidence>
<evidence type="ECO:0000256" key="3">
    <source>
        <dbReference type="ARBA" id="ARBA00022989"/>
    </source>
</evidence>
<feature type="transmembrane region" description="Helical" evidence="6">
    <location>
        <begin position="185"/>
        <end position="203"/>
    </location>
</feature>
<dbReference type="EMBL" id="ANFO01001050">
    <property type="protein sequence ID" value="KGQ04563.1"/>
    <property type="molecule type" value="Genomic_DNA"/>
</dbReference>
<organism evidence="7 8">
    <name type="scientific">Beauveria bassiana D1-5</name>
    <dbReference type="NCBI Taxonomy" id="1245745"/>
    <lineage>
        <taxon>Eukaryota</taxon>
        <taxon>Fungi</taxon>
        <taxon>Dikarya</taxon>
        <taxon>Ascomycota</taxon>
        <taxon>Pezizomycotina</taxon>
        <taxon>Sordariomycetes</taxon>
        <taxon>Hypocreomycetidae</taxon>
        <taxon>Hypocreales</taxon>
        <taxon>Cordycipitaceae</taxon>
        <taxon>Beauveria</taxon>
    </lineage>
</organism>
<dbReference type="HOGENOM" id="CLU_012349_5_1_1"/>
<dbReference type="SUPFAM" id="SSF103481">
    <property type="entry name" value="Multidrug resistance efflux transporter EmrE"/>
    <property type="match status" value="1"/>
</dbReference>
<feature type="transmembrane region" description="Helical" evidence="6">
    <location>
        <begin position="312"/>
        <end position="331"/>
    </location>
</feature>
<name>A0A0A2VAM9_BEABA</name>
<dbReference type="Proteomes" id="UP000030106">
    <property type="component" value="Unassembled WGS sequence"/>
</dbReference>
<dbReference type="STRING" id="1245745.A0A0A2VAM9"/>
<feature type="transmembrane region" description="Helical" evidence="6">
    <location>
        <begin position="46"/>
        <end position="65"/>
    </location>
</feature>
<feature type="compositionally biased region" description="Basic and acidic residues" evidence="5">
    <location>
        <begin position="578"/>
        <end position="601"/>
    </location>
</feature>
<dbReference type="Gene3D" id="1.10.3730.20">
    <property type="match status" value="1"/>
</dbReference>
<feature type="transmembrane region" description="Helical" evidence="6">
    <location>
        <begin position="215"/>
        <end position="243"/>
    </location>
</feature>
<sequence>MYDHGAATAAYQPFLSGALPNADFNDIVARSAMGGGSKQRPASFKAIGISLAISSGCLIGVSFVLKKVGLLKANEKYNEVAGEGYGYLKNFYWWAGMTLMILGEICNFVAYAFTDALLVTPLGALSVVITTVLSAIFLKERLSVVGKVACFLCIVGSVVIVLHAPETSSVGNIQQMQQYAISPGFLTYAGIIIVGSVITAWYAGPRWGNKNMLVYISICSWVGGLSVVSTQGLGASIIAWIGGEPEYKHWFLWVLLVFVVCTLLAEIIYLNKALNLFNAAMVTPTYYVYFTSTTIITSAVLFRGFKAPGRDLATIVMGFLVICSGVVLLQLSKSAKDVPDTAVFRGDLDQIQTIAEQEQPETEPKADAIRGTAAIVRKISQARQRMEERELARLREEKSMDTLQPIEENGQPQYEWDGLRRRKTLVSSTRTRSVTSPGPAPFTPPPPSPHPPLGMSAFPTDQDVEEQERPSTMFSSIVGTIRARSRTNATMPPSYGDEESGRPRSPGIRPVPLTEIVLPKDNNDDEAGSYYGASREHVFPRDTAYRGASAGSGTSLAPPTPPPHSARRQFSFQRVFRKTPDTTEEERLGLVKELDGTRSGEEENDYKDDDPQKKGFV</sequence>
<dbReference type="InterPro" id="IPR008521">
    <property type="entry name" value="Mg_trans_NIPA"/>
</dbReference>
<feature type="region of interest" description="Disordered" evidence="5">
    <location>
        <begin position="394"/>
        <end position="471"/>
    </location>
</feature>
<keyword evidence="2 6" id="KW-0812">Transmembrane</keyword>
<comment type="caution">
    <text evidence="7">The sequence shown here is derived from an EMBL/GenBank/DDBJ whole genome shotgun (WGS) entry which is preliminary data.</text>
</comment>
<dbReference type="InterPro" id="IPR037185">
    <property type="entry name" value="EmrE-like"/>
</dbReference>
<dbReference type="eggNOG" id="KOG2922">
    <property type="taxonomic scope" value="Eukaryota"/>
</dbReference>
<gene>
    <name evidence="7" type="ORF">BBAD15_g10200</name>
</gene>
<dbReference type="AlphaFoldDB" id="A0A0A2VAM9"/>
<evidence type="ECO:0000256" key="6">
    <source>
        <dbReference type="SAM" id="Phobius"/>
    </source>
</evidence>
<dbReference type="PANTHER" id="PTHR12570:SF92">
    <property type="entry name" value="SPICHTHYIN, ISOFORM B"/>
    <property type="match status" value="1"/>
</dbReference>
<feature type="transmembrane region" description="Helical" evidence="6">
    <location>
        <begin position="250"/>
        <end position="270"/>
    </location>
</feature>
<feature type="transmembrane region" description="Helical" evidence="6">
    <location>
        <begin position="91"/>
        <end position="110"/>
    </location>
</feature>
<keyword evidence="4 6" id="KW-0472">Membrane</keyword>
<evidence type="ECO:0000256" key="1">
    <source>
        <dbReference type="ARBA" id="ARBA00004141"/>
    </source>
</evidence>
<dbReference type="OrthoDB" id="6428174at2759"/>
<feature type="region of interest" description="Disordered" evidence="5">
    <location>
        <begin position="487"/>
        <end position="511"/>
    </location>
</feature>
<accession>A0A0A2VAM9</accession>
<evidence type="ECO:0000313" key="8">
    <source>
        <dbReference type="Proteomes" id="UP000030106"/>
    </source>
</evidence>
<evidence type="ECO:0000256" key="2">
    <source>
        <dbReference type="ARBA" id="ARBA00022692"/>
    </source>
</evidence>
<dbReference type="GO" id="GO:0015095">
    <property type="term" value="F:magnesium ion transmembrane transporter activity"/>
    <property type="evidence" value="ECO:0007669"/>
    <property type="project" value="InterPro"/>
</dbReference>
<proteinExistence type="predicted"/>
<feature type="compositionally biased region" description="Pro residues" evidence="5">
    <location>
        <begin position="438"/>
        <end position="452"/>
    </location>
</feature>
<feature type="compositionally biased region" description="Low complexity" evidence="5">
    <location>
        <begin position="425"/>
        <end position="437"/>
    </location>
</feature>
<protein>
    <submittedName>
        <fullName evidence="7">Magnesium transporter NIPA2</fullName>
    </submittedName>
</protein>
<dbReference type="PANTHER" id="PTHR12570">
    <property type="match status" value="1"/>
</dbReference>
<dbReference type="GO" id="GO:0016020">
    <property type="term" value="C:membrane"/>
    <property type="evidence" value="ECO:0007669"/>
    <property type="project" value="UniProtKB-SubCell"/>
</dbReference>
<feature type="transmembrane region" description="Helical" evidence="6">
    <location>
        <begin position="144"/>
        <end position="164"/>
    </location>
</feature>
<feature type="region of interest" description="Disordered" evidence="5">
    <location>
        <begin position="542"/>
        <end position="617"/>
    </location>
</feature>
<reference evidence="7 8" key="1">
    <citation type="submission" date="2012-10" db="EMBL/GenBank/DDBJ databases">
        <title>Genome sequencing and analysis of entomopathogenic fungi Beauveria bassiana D1-5.</title>
        <authorList>
            <person name="Li Q."/>
            <person name="Wang L."/>
            <person name="Zhang Z."/>
            <person name="Wang Q."/>
            <person name="Ren J."/>
            <person name="Wang M."/>
            <person name="Xu W."/>
            <person name="Wang J."/>
            <person name="Lu Y."/>
            <person name="Du Q."/>
            <person name="Sun Z."/>
        </authorList>
    </citation>
    <scope>NUCLEOTIDE SEQUENCE [LARGE SCALE GENOMIC DNA]</scope>
    <source>
        <strain evidence="7 8">D1-5</strain>
    </source>
</reference>
<feature type="transmembrane region" description="Helical" evidence="6">
    <location>
        <begin position="117"/>
        <end position="138"/>
    </location>
</feature>
<evidence type="ECO:0000256" key="4">
    <source>
        <dbReference type="ARBA" id="ARBA00023136"/>
    </source>
</evidence>
<keyword evidence="3 6" id="KW-1133">Transmembrane helix</keyword>
<dbReference type="Pfam" id="PF05653">
    <property type="entry name" value="Mg_trans_NIPA"/>
    <property type="match status" value="1"/>
</dbReference>